<evidence type="ECO:0000313" key="2">
    <source>
        <dbReference type="Proteomes" id="UP000193498"/>
    </source>
</evidence>
<protein>
    <submittedName>
        <fullName evidence="1">Uncharacterized protein</fullName>
    </submittedName>
</protein>
<comment type="caution">
    <text evidence="1">The sequence shown here is derived from an EMBL/GenBank/DDBJ whole genome shotgun (WGS) entry which is preliminary data.</text>
</comment>
<dbReference type="EMBL" id="MCFE01000483">
    <property type="protein sequence ID" value="ORX89008.1"/>
    <property type="molecule type" value="Genomic_DNA"/>
</dbReference>
<sequence>MFSWRFRAIVIEGQGYSWIRDYKAASSAVGFKRRGNWLDFASGSFPISTFDGDMFHIC</sequence>
<dbReference type="Proteomes" id="UP000193498">
    <property type="component" value="Unassembled WGS sequence"/>
</dbReference>
<accession>A0A1Y1XTE9</accession>
<organism evidence="1 2">
    <name type="scientific">Basidiobolus meristosporus CBS 931.73</name>
    <dbReference type="NCBI Taxonomy" id="1314790"/>
    <lineage>
        <taxon>Eukaryota</taxon>
        <taxon>Fungi</taxon>
        <taxon>Fungi incertae sedis</taxon>
        <taxon>Zoopagomycota</taxon>
        <taxon>Entomophthoromycotina</taxon>
        <taxon>Basidiobolomycetes</taxon>
        <taxon>Basidiobolales</taxon>
        <taxon>Basidiobolaceae</taxon>
        <taxon>Basidiobolus</taxon>
    </lineage>
</organism>
<dbReference type="InParanoid" id="A0A1Y1XTE9"/>
<reference evidence="1 2" key="1">
    <citation type="submission" date="2016-07" db="EMBL/GenBank/DDBJ databases">
        <title>Pervasive Adenine N6-methylation of Active Genes in Fungi.</title>
        <authorList>
            <consortium name="DOE Joint Genome Institute"/>
            <person name="Mondo S.J."/>
            <person name="Dannebaum R.O."/>
            <person name="Kuo R.C."/>
            <person name="Labutti K."/>
            <person name="Haridas S."/>
            <person name="Kuo A."/>
            <person name="Salamov A."/>
            <person name="Ahrendt S.R."/>
            <person name="Lipzen A."/>
            <person name="Sullivan W."/>
            <person name="Andreopoulos W.B."/>
            <person name="Clum A."/>
            <person name="Lindquist E."/>
            <person name="Daum C."/>
            <person name="Ramamoorthy G.K."/>
            <person name="Gryganskyi A."/>
            <person name="Culley D."/>
            <person name="Magnuson J.K."/>
            <person name="James T.Y."/>
            <person name="O'Malley M.A."/>
            <person name="Stajich J.E."/>
            <person name="Spatafora J.W."/>
            <person name="Visel A."/>
            <person name="Grigoriev I.V."/>
        </authorList>
    </citation>
    <scope>NUCLEOTIDE SEQUENCE [LARGE SCALE GENOMIC DNA]</scope>
    <source>
        <strain evidence="1 2">CBS 931.73</strain>
    </source>
</reference>
<name>A0A1Y1XTE9_9FUNG</name>
<dbReference type="AlphaFoldDB" id="A0A1Y1XTE9"/>
<evidence type="ECO:0000313" key="1">
    <source>
        <dbReference type="EMBL" id="ORX89008.1"/>
    </source>
</evidence>
<gene>
    <name evidence="1" type="ORF">K493DRAFT_319046</name>
</gene>
<keyword evidence="2" id="KW-1185">Reference proteome</keyword>
<proteinExistence type="predicted"/>